<evidence type="ECO:0000313" key="2">
    <source>
        <dbReference type="Proteomes" id="UP000821845"/>
    </source>
</evidence>
<comment type="caution">
    <text evidence="1">The sequence shown here is derived from an EMBL/GenBank/DDBJ whole genome shotgun (WGS) entry which is preliminary data.</text>
</comment>
<gene>
    <name evidence="1" type="ORF">HPB50_025739</name>
</gene>
<protein>
    <submittedName>
        <fullName evidence="1">Uncharacterized protein</fullName>
    </submittedName>
</protein>
<keyword evidence="2" id="KW-1185">Reference proteome</keyword>
<reference evidence="1" key="1">
    <citation type="submission" date="2020-05" db="EMBL/GenBank/DDBJ databases">
        <title>Large-scale comparative analyses of tick genomes elucidate their genetic diversity and vector capacities.</title>
        <authorList>
            <person name="Jia N."/>
            <person name="Wang J."/>
            <person name="Shi W."/>
            <person name="Du L."/>
            <person name="Sun Y."/>
            <person name="Zhan W."/>
            <person name="Jiang J."/>
            <person name="Wang Q."/>
            <person name="Zhang B."/>
            <person name="Ji P."/>
            <person name="Sakyi L.B."/>
            <person name="Cui X."/>
            <person name="Yuan T."/>
            <person name="Jiang B."/>
            <person name="Yang W."/>
            <person name="Lam T.T.-Y."/>
            <person name="Chang Q."/>
            <person name="Ding S."/>
            <person name="Wang X."/>
            <person name="Zhu J."/>
            <person name="Ruan X."/>
            <person name="Zhao L."/>
            <person name="Wei J."/>
            <person name="Que T."/>
            <person name="Du C."/>
            <person name="Cheng J."/>
            <person name="Dai P."/>
            <person name="Han X."/>
            <person name="Huang E."/>
            <person name="Gao Y."/>
            <person name="Liu J."/>
            <person name="Shao H."/>
            <person name="Ye R."/>
            <person name="Li L."/>
            <person name="Wei W."/>
            <person name="Wang X."/>
            <person name="Wang C."/>
            <person name="Yang T."/>
            <person name="Huo Q."/>
            <person name="Li W."/>
            <person name="Guo W."/>
            <person name="Chen H."/>
            <person name="Zhou L."/>
            <person name="Ni X."/>
            <person name="Tian J."/>
            <person name="Zhou Y."/>
            <person name="Sheng Y."/>
            <person name="Liu T."/>
            <person name="Pan Y."/>
            <person name="Xia L."/>
            <person name="Li J."/>
            <person name="Zhao F."/>
            <person name="Cao W."/>
        </authorList>
    </citation>
    <scope>NUCLEOTIDE SEQUENCE</scope>
    <source>
        <strain evidence="1">Hyas-2018</strain>
    </source>
</reference>
<proteinExistence type="predicted"/>
<dbReference type="EMBL" id="CM023481">
    <property type="protein sequence ID" value="KAH6948663.1"/>
    <property type="molecule type" value="Genomic_DNA"/>
</dbReference>
<sequence>MGTERQQRAWVGVQAQLSKTVGPGTPRGQNGDADDQAAEHVSSTHGPPPPPLASAAAGRPDGAATCGSDPRVNAWGRPKTGRTRTCEQKRARRARSFLYTLYTPATTIGLRNVRWNYLYLLRPPFTRSSVLSQPPQQLLLLLTRRLQGDISFKAVESPGVHTTSHRFRQQRDNAKAKKQYTANCFRRAAFVSSGLPAAKRCQPLLPARVASLFRKTADIDSSLWANGPSWYNVPATPSFSLSFCAARALLRNPCRPPPRRLAPPLFGAMPAFPKGDSTPLPEMSNPGRSHVVVAVNARTLRPWAEPPQTRVAHDSFGAYANARAMPVCPARPLPPPCSFSSARLVFLYSVLRNLLVTACDESRQPLAAL</sequence>
<accession>A0ACB7TR59</accession>
<organism evidence="1 2">
    <name type="scientific">Hyalomma asiaticum</name>
    <name type="common">Tick</name>
    <dbReference type="NCBI Taxonomy" id="266040"/>
    <lineage>
        <taxon>Eukaryota</taxon>
        <taxon>Metazoa</taxon>
        <taxon>Ecdysozoa</taxon>
        <taxon>Arthropoda</taxon>
        <taxon>Chelicerata</taxon>
        <taxon>Arachnida</taxon>
        <taxon>Acari</taxon>
        <taxon>Parasitiformes</taxon>
        <taxon>Ixodida</taxon>
        <taxon>Ixodoidea</taxon>
        <taxon>Ixodidae</taxon>
        <taxon>Hyalomminae</taxon>
        <taxon>Hyalomma</taxon>
    </lineage>
</organism>
<evidence type="ECO:0000313" key="1">
    <source>
        <dbReference type="EMBL" id="KAH6948663.1"/>
    </source>
</evidence>
<name>A0ACB7TR59_HYAAI</name>
<dbReference type="Proteomes" id="UP000821845">
    <property type="component" value="Chromosome 1"/>
</dbReference>